<feature type="transmembrane region" description="Helical" evidence="1">
    <location>
        <begin position="225"/>
        <end position="246"/>
    </location>
</feature>
<dbReference type="InterPro" id="IPR011990">
    <property type="entry name" value="TPR-like_helical_dom_sf"/>
</dbReference>
<feature type="transmembrane region" description="Helical" evidence="1">
    <location>
        <begin position="199"/>
        <end position="218"/>
    </location>
</feature>
<name>A0A7V3PSR7_UNCW3</name>
<dbReference type="InterPro" id="IPR021280">
    <property type="entry name" value="TMEM260-like"/>
</dbReference>
<comment type="caution">
    <text evidence="2">The sequence shown here is derived from an EMBL/GenBank/DDBJ whole genome shotgun (WGS) entry which is preliminary data.</text>
</comment>
<dbReference type="PANTHER" id="PTHR16214">
    <property type="entry name" value="TRANSMEMBRANE PROTEIN 260"/>
    <property type="match status" value="1"/>
</dbReference>
<reference evidence="2" key="1">
    <citation type="journal article" date="2020" name="mSystems">
        <title>Genome- and Community-Level Interaction Insights into Carbon Utilization and Element Cycling Functions of Hydrothermarchaeota in Hydrothermal Sediment.</title>
        <authorList>
            <person name="Zhou Z."/>
            <person name="Liu Y."/>
            <person name="Xu W."/>
            <person name="Pan J."/>
            <person name="Luo Z.H."/>
            <person name="Li M."/>
        </authorList>
    </citation>
    <scope>NUCLEOTIDE SEQUENCE [LARGE SCALE GENOMIC DNA]</scope>
    <source>
        <strain evidence="2">SpSt-914</strain>
    </source>
</reference>
<accession>A0A7V3PSR7</accession>
<dbReference type="EMBL" id="DTMZ01000023">
    <property type="protein sequence ID" value="HGD12733.1"/>
    <property type="molecule type" value="Genomic_DNA"/>
</dbReference>
<feature type="transmembrane region" description="Helical" evidence="1">
    <location>
        <begin position="266"/>
        <end position="286"/>
    </location>
</feature>
<keyword evidence="1" id="KW-0472">Membrane</keyword>
<protein>
    <submittedName>
        <fullName evidence="2">DUF2723 domain-containing protein</fullName>
    </submittedName>
</protein>
<feature type="transmembrane region" description="Helical" evidence="1">
    <location>
        <begin position="129"/>
        <end position="146"/>
    </location>
</feature>
<dbReference type="Pfam" id="PF11028">
    <property type="entry name" value="TMEM260-like"/>
    <property type="match status" value="1"/>
</dbReference>
<organism evidence="2">
    <name type="scientific">candidate division WOR-3 bacterium</name>
    <dbReference type="NCBI Taxonomy" id="2052148"/>
    <lineage>
        <taxon>Bacteria</taxon>
        <taxon>Bacteria division WOR-3</taxon>
    </lineage>
</organism>
<feature type="transmembrane region" description="Helical" evidence="1">
    <location>
        <begin position="82"/>
        <end position="100"/>
    </location>
</feature>
<dbReference type="PANTHER" id="PTHR16214:SF3">
    <property type="entry name" value="TRANSMEMBRANE PROTEIN 260"/>
    <property type="match status" value="1"/>
</dbReference>
<proteinExistence type="predicted"/>
<feature type="transmembrane region" description="Helical" evidence="1">
    <location>
        <begin position="343"/>
        <end position="361"/>
    </location>
</feature>
<dbReference type="AlphaFoldDB" id="A0A7V3PSR7"/>
<sequence length="633" mass="71972">MPVPAISSRLNKYLFPALAFVLPFSLYFATAARDIFWLDSAEFVVITAVNGLVHPPGYPLLLILTQLIAAIPLFSLPFRLNLLAAFFAALSCLVLFVFLFRITKERFVSLLGTLVWAICWELWQQATAIEVYGLEVLLLGLALLIADSYARTGSVRLLLLLAFVLSLNLAHHLFFIFWLPAIILIIYPGMRQPLNKQSILLLLLLLLAGPLLYLTLLLRNQNAPSWAGITGLSELFDYITARIYRYRLFAGKGGYIATQFAELPKILFQQFTIFWLLLIPGIVNLLKTERRLLFGLLTGILISAPAALLYNIPDKEGYFLPVYFGFAIIIGAGIYYLWRRHRVITGVSLGLFLILALFSSYPKQNRSRLSAVADLGKAVISELPDGAILFTDDYSLLHAINYLNLGPDSSRRITVISQYHLSFPWYLKQLSRQLPVPAAAFSFAEELWRQPVKPSDAQFGELARSRAEQIMEILITGLLPRPIYYFPQNFTTLLENWHTYHLKLHGLTYEFRPSADTLLDFSFDLKFPGPERYCATRFYDSYTVDLCRRFAATVNRRGMLKFAKDDVAGAMQDFNLSLKYFPDYPAAIENKGLVFALKNVPDSARFYLNRFLILDPQSPETEKVRFYLNRLGP</sequence>
<keyword evidence="1" id="KW-0812">Transmembrane</keyword>
<keyword evidence="1" id="KW-1133">Transmembrane helix</keyword>
<evidence type="ECO:0000313" key="2">
    <source>
        <dbReference type="EMBL" id="HGD12733.1"/>
    </source>
</evidence>
<feature type="transmembrane region" description="Helical" evidence="1">
    <location>
        <begin position="158"/>
        <end position="187"/>
    </location>
</feature>
<feature type="transmembrane region" description="Helical" evidence="1">
    <location>
        <begin position="293"/>
        <end position="312"/>
    </location>
</feature>
<gene>
    <name evidence="2" type="ORF">ENX16_01425</name>
</gene>
<evidence type="ECO:0000256" key="1">
    <source>
        <dbReference type="SAM" id="Phobius"/>
    </source>
</evidence>
<feature type="transmembrane region" description="Helical" evidence="1">
    <location>
        <begin position="60"/>
        <end position="76"/>
    </location>
</feature>
<dbReference type="InterPro" id="IPR052724">
    <property type="entry name" value="GT117_domain-containing"/>
</dbReference>
<dbReference type="Gene3D" id="1.25.40.10">
    <property type="entry name" value="Tetratricopeptide repeat domain"/>
    <property type="match status" value="1"/>
</dbReference>
<dbReference type="SUPFAM" id="SSF48452">
    <property type="entry name" value="TPR-like"/>
    <property type="match status" value="1"/>
</dbReference>
<feature type="transmembrane region" description="Helical" evidence="1">
    <location>
        <begin position="12"/>
        <end position="29"/>
    </location>
</feature>
<feature type="transmembrane region" description="Helical" evidence="1">
    <location>
        <begin position="318"/>
        <end position="338"/>
    </location>
</feature>